<dbReference type="GO" id="GO:0005737">
    <property type="term" value="C:cytoplasm"/>
    <property type="evidence" value="ECO:0007669"/>
    <property type="project" value="TreeGrafter"/>
</dbReference>
<feature type="domain" description="Calcineurin-like phosphoesterase" evidence="3">
    <location>
        <begin position="1"/>
        <end position="203"/>
    </location>
</feature>
<dbReference type="InterPro" id="IPR011152">
    <property type="entry name" value="Pesterase_MJ0912"/>
</dbReference>
<organism evidence="4 5">
    <name type="scientific">Candidatus Limenecus avicola</name>
    <dbReference type="NCBI Taxonomy" id="2840847"/>
    <lineage>
        <taxon>Bacteria</taxon>
        <taxon>Bacillati</taxon>
        <taxon>Bacillota</taxon>
        <taxon>Clostridia</taxon>
        <taxon>Eubacteriales</taxon>
        <taxon>Clostridiaceae</taxon>
        <taxon>Clostridiaceae incertae sedis</taxon>
        <taxon>Candidatus Limenecus</taxon>
    </lineage>
</organism>
<dbReference type="InterPro" id="IPR050126">
    <property type="entry name" value="Ap4A_hydrolase"/>
</dbReference>
<dbReference type="SUPFAM" id="SSF56300">
    <property type="entry name" value="Metallo-dependent phosphatases"/>
    <property type="match status" value="1"/>
</dbReference>
<accession>A0A9D1SRR7</accession>
<comment type="cofactor">
    <cofactor evidence="2">
        <name>a divalent metal cation</name>
        <dbReference type="ChEBI" id="CHEBI:60240"/>
    </cofactor>
</comment>
<reference evidence="4" key="2">
    <citation type="journal article" date="2021" name="PeerJ">
        <title>Extensive microbial diversity within the chicken gut microbiome revealed by metagenomics and culture.</title>
        <authorList>
            <person name="Gilroy R."/>
            <person name="Ravi A."/>
            <person name="Getino M."/>
            <person name="Pursley I."/>
            <person name="Horton D.L."/>
            <person name="Alikhan N.F."/>
            <person name="Baker D."/>
            <person name="Gharbi K."/>
            <person name="Hall N."/>
            <person name="Watson M."/>
            <person name="Adriaenssens E.M."/>
            <person name="Foster-Nyarko E."/>
            <person name="Jarju S."/>
            <person name="Secka A."/>
            <person name="Antonio M."/>
            <person name="Oren A."/>
            <person name="Chaudhuri R.R."/>
            <person name="La Ragione R."/>
            <person name="Hildebrand F."/>
            <person name="Pallen M.J."/>
        </authorList>
    </citation>
    <scope>NUCLEOTIDE SEQUENCE</scope>
    <source>
        <strain evidence="4">CHK154-7741</strain>
    </source>
</reference>
<dbReference type="GO" id="GO:0046872">
    <property type="term" value="F:metal ion binding"/>
    <property type="evidence" value="ECO:0007669"/>
    <property type="project" value="UniProtKB-KW"/>
</dbReference>
<dbReference type="InterPro" id="IPR000979">
    <property type="entry name" value="Phosphodiesterase_MJ0936/Vps29"/>
</dbReference>
<dbReference type="Gene3D" id="3.60.21.10">
    <property type="match status" value="1"/>
</dbReference>
<evidence type="ECO:0000259" key="3">
    <source>
        <dbReference type="Pfam" id="PF12850"/>
    </source>
</evidence>
<dbReference type="AlphaFoldDB" id="A0A9D1SRR7"/>
<dbReference type="PANTHER" id="PTHR42850:SF2">
    <property type="entry name" value="BLL5683 PROTEIN"/>
    <property type="match status" value="1"/>
</dbReference>
<name>A0A9D1SRR7_9CLOT</name>
<dbReference type="Proteomes" id="UP000886748">
    <property type="component" value="Unassembled WGS sequence"/>
</dbReference>
<proteinExistence type="inferred from homology"/>
<dbReference type="NCBIfam" id="TIGR00040">
    <property type="entry name" value="yfcE"/>
    <property type="match status" value="1"/>
</dbReference>
<dbReference type="InterPro" id="IPR029052">
    <property type="entry name" value="Metallo-depent_PP-like"/>
</dbReference>
<dbReference type="EMBL" id="DVOD01000069">
    <property type="protein sequence ID" value="HIU93353.1"/>
    <property type="molecule type" value="Genomic_DNA"/>
</dbReference>
<evidence type="ECO:0000256" key="2">
    <source>
        <dbReference type="RuleBase" id="RU362039"/>
    </source>
</evidence>
<gene>
    <name evidence="4" type="ORF">IAD26_09515</name>
</gene>
<evidence type="ECO:0000313" key="5">
    <source>
        <dbReference type="Proteomes" id="UP000886748"/>
    </source>
</evidence>
<dbReference type="EC" id="3.1.4.-" evidence="2"/>
<keyword evidence="2" id="KW-0479">Metal-binding</keyword>
<protein>
    <recommendedName>
        <fullName evidence="2">Phosphoesterase</fullName>
        <ecNumber evidence="2">3.1.4.-</ecNumber>
    </recommendedName>
</protein>
<dbReference type="PANTHER" id="PTHR42850">
    <property type="entry name" value="METALLOPHOSPHOESTERASE"/>
    <property type="match status" value="1"/>
</dbReference>
<dbReference type="InterPro" id="IPR024654">
    <property type="entry name" value="Calcineurin-like_PHP_lpxH"/>
</dbReference>
<evidence type="ECO:0000313" key="4">
    <source>
        <dbReference type="EMBL" id="HIU93353.1"/>
    </source>
</evidence>
<dbReference type="GO" id="GO:0016791">
    <property type="term" value="F:phosphatase activity"/>
    <property type="evidence" value="ECO:0007669"/>
    <property type="project" value="TreeGrafter"/>
</dbReference>
<evidence type="ECO:0000256" key="1">
    <source>
        <dbReference type="ARBA" id="ARBA00008950"/>
    </source>
</evidence>
<dbReference type="Pfam" id="PF12850">
    <property type="entry name" value="Metallophos_2"/>
    <property type="match status" value="1"/>
</dbReference>
<reference evidence="4" key="1">
    <citation type="submission" date="2020-10" db="EMBL/GenBank/DDBJ databases">
        <authorList>
            <person name="Gilroy R."/>
        </authorList>
    </citation>
    <scope>NUCLEOTIDE SEQUENCE</scope>
    <source>
        <strain evidence="4">CHK154-7741</strain>
    </source>
</reference>
<comment type="caution">
    <text evidence="4">The sequence shown here is derived from an EMBL/GenBank/DDBJ whole genome shotgun (WGS) entry which is preliminary data.</text>
</comment>
<sequence length="248" mass="27583">MKIAVISDIHGNMQALQAVLKNIKEENCDKIFCLGDLAMAGPEPARTIDKIQELIKTTDFTCIQGNTDEMIANCDNQMIHMLEENNPVMAHALECDATVVSDEQKEFLRNLPVQNEQEIEGVKILLVHGSPRKNNENIYCDLKIEEVEEMIKGTDANIIFCGHTHVPCGYQTNTRQTVVNVGSVGRPFAQKPKSCYAILEINNGEFSIKHNLVDYDVKTASEILKGRGFEGADKLAAMLISATSRYPQ</sequence>
<comment type="similarity">
    <text evidence="1 2">Belongs to the metallophosphoesterase superfamily. YfcE family.</text>
</comment>
<dbReference type="PIRSF" id="PIRSF000883">
    <property type="entry name" value="Pesterase_MJ0912"/>
    <property type="match status" value="1"/>
</dbReference>